<keyword evidence="1" id="KW-0614">Plasmid</keyword>
<protein>
    <submittedName>
        <fullName evidence="1">Mobile element protein</fullName>
    </submittedName>
</protein>
<dbReference type="EMBL" id="MN956836">
    <property type="protein sequence ID" value="QTX13750.1"/>
    <property type="molecule type" value="Genomic_DNA"/>
</dbReference>
<accession>A0A8B0SSW4</accession>
<sequence>MLVQCAGVFIQKLEHQSGKLADWVRELLCRKKQLCRHLCSGKQAGQNSPGTDGATANLRSIKAEIHQFKQSFIWFLRILILMILTAHRPVEEPVKTERLIEAVYFLEVHQARNSSRRGNKNPIQTPDRFKQANLSSKIGVAKKRE</sequence>
<geneLocation type="plasmid" evidence="1">
    <name>p17-15-vir-like</name>
</geneLocation>
<dbReference type="AlphaFoldDB" id="A0A8B0SSW4"/>
<reference evidence="1" key="1">
    <citation type="submission" date="2020-01" db="EMBL/GenBank/DDBJ databases">
        <authorList>
            <person name="Qin S."/>
        </authorList>
    </citation>
    <scope>NUCLEOTIDE SEQUENCE</scope>
    <source>
        <strain evidence="1">CVir17-16-YZ6g</strain>
        <plasmid evidence="1">p17-15-vir-like</plasmid>
    </source>
</reference>
<proteinExistence type="predicted"/>
<organism evidence="1">
    <name type="scientific">Klebsiella pneumoniae</name>
    <dbReference type="NCBI Taxonomy" id="573"/>
    <lineage>
        <taxon>Bacteria</taxon>
        <taxon>Pseudomonadati</taxon>
        <taxon>Pseudomonadota</taxon>
        <taxon>Gammaproteobacteria</taxon>
        <taxon>Enterobacterales</taxon>
        <taxon>Enterobacteriaceae</taxon>
        <taxon>Klebsiella/Raoultella group</taxon>
        <taxon>Klebsiella</taxon>
        <taxon>Klebsiella pneumoniae complex</taxon>
    </lineage>
</organism>
<evidence type="ECO:0000313" key="1">
    <source>
        <dbReference type="EMBL" id="QTX13750.1"/>
    </source>
</evidence>
<name>A0A8B0SSW4_KLEPN</name>